<feature type="signal peptide" evidence="1">
    <location>
        <begin position="1"/>
        <end position="20"/>
    </location>
</feature>
<dbReference type="InParanoid" id="D6W6S2"/>
<reference evidence="2 3" key="1">
    <citation type="journal article" date="2008" name="Nature">
        <title>The genome of the model beetle and pest Tribolium castaneum.</title>
        <authorList>
            <consortium name="Tribolium Genome Sequencing Consortium"/>
            <person name="Richards S."/>
            <person name="Gibbs R.A."/>
            <person name="Weinstock G.M."/>
            <person name="Brown S.J."/>
            <person name="Denell R."/>
            <person name="Beeman R.W."/>
            <person name="Gibbs R."/>
            <person name="Beeman R.W."/>
            <person name="Brown S.J."/>
            <person name="Bucher G."/>
            <person name="Friedrich M."/>
            <person name="Grimmelikhuijzen C.J."/>
            <person name="Klingler M."/>
            <person name="Lorenzen M."/>
            <person name="Richards S."/>
            <person name="Roth S."/>
            <person name="Schroder R."/>
            <person name="Tautz D."/>
            <person name="Zdobnov E.M."/>
            <person name="Muzny D."/>
            <person name="Gibbs R.A."/>
            <person name="Weinstock G.M."/>
            <person name="Attaway T."/>
            <person name="Bell S."/>
            <person name="Buhay C.J."/>
            <person name="Chandrabose M.N."/>
            <person name="Chavez D."/>
            <person name="Clerk-Blankenburg K.P."/>
            <person name="Cree A."/>
            <person name="Dao M."/>
            <person name="Davis C."/>
            <person name="Chacko J."/>
            <person name="Dinh H."/>
            <person name="Dugan-Rocha S."/>
            <person name="Fowler G."/>
            <person name="Garner T.T."/>
            <person name="Garnes J."/>
            <person name="Gnirke A."/>
            <person name="Hawes A."/>
            <person name="Hernandez J."/>
            <person name="Hines S."/>
            <person name="Holder M."/>
            <person name="Hume J."/>
            <person name="Jhangiani S.N."/>
            <person name="Joshi V."/>
            <person name="Khan Z.M."/>
            <person name="Jackson L."/>
            <person name="Kovar C."/>
            <person name="Kowis A."/>
            <person name="Lee S."/>
            <person name="Lewis L.R."/>
            <person name="Margolis J."/>
            <person name="Morgan M."/>
            <person name="Nazareth L.V."/>
            <person name="Nguyen N."/>
            <person name="Okwuonu G."/>
            <person name="Parker D."/>
            <person name="Richards S."/>
            <person name="Ruiz S.J."/>
            <person name="Santibanez J."/>
            <person name="Savard J."/>
            <person name="Scherer S.E."/>
            <person name="Schneider B."/>
            <person name="Sodergren E."/>
            <person name="Tautz D."/>
            <person name="Vattahil S."/>
            <person name="Villasana D."/>
            <person name="White C.S."/>
            <person name="Wright R."/>
            <person name="Park Y."/>
            <person name="Beeman R.W."/>
            <person name="Lord J."/>
            <person name="Oppert B."/>
            <person name="Lorenzen M."/>
            <person name="Brown S."/>
            <person name="Wang L."/>
            <person name="Savard J."/>
            <person name="Tautz D."/>
            <person name="Richards S."/>
            <person name="Weinstock G."/>
            <person name="Gibbs R.A."/>
            <person name="Liu Y."/>
            <person name="Worley K."/>
            <person name="Weinstock G."/>
            <person name="Elsik C.G."/>
            <person name="Reese J.T."/>
            <person name="Elhaik E."/>
            <person name="Landan G."/>
            <person name="Graur D."/>
            <person name="Arensburger P."/>
            <person name="Atkinson P."/>
            <person name="Beeman R.W."/>
            <person name="Beidler J."/>
            <person name="Brown S.J."/>
            <person name="Demuth J.P."/>
            <person name="Drury D.W."/>
            <person name="Du Y.Z."/>
            <person name="Fujiwara H."/>
            <person name="Lorenzen M."/>
            <person name="Maselli V."/>
            <person name="Osanai M."/>
            <person name="Park Y."/>
            <person name="Robertson H.M."/>
            <person name="Tu Z."/>
            <person name="Wang J.J."/>
            <person name="Wang S."/>
            <person name="Richards S."/>
            <person name="Song H."/>
            <person name="Zhang L."/>
            <person name="Sodergren E."/>
            <person name="Werner D."/>
            <person name="Stanke M."/>
            <person name="Morgenstern B."/>
            <person name="Solovyev V."/>
            <person name="Kosarev P."/>
            <person name="Brown G."/>
            <person name="Chen H.C."/>
            <person name="Ermolaeva O."/>
            <person name="Hlavina W."/>
            <person name="Kapustin Y."/>
            <person name="Kiryutin B."/>
            <person name="Kitts P."/>
            <person name="Maglott D."/>
            <person name="Pruitt K."/>
            <person name="Sapojnikov V."/>
            <person name="Souvorov A."/>
            <person name="Mackey A.J."/>
            <person name="Waterhouse R.M."/>
            <person name="Wyder S."/>
            <person name="Zdobnov E.M."/>
            <person name="Zdobnov E.M."/>
            <person name="Wyder S."/>
            <person name="Kriventseva E.V."/>
            <person name="Kadowaki T."/>
            <person name="Bork P."/>
            <person name="Aranda M."/>
            <person name="Bao R."/>
            <person name="Beermann A."/>
            <person name="Berns N."/>
            <person name="Bolognesi R."/>
            <person name="Bonneton F."/>
            <person name="Bopp D."/>
            <person name="Brown S.J."/>
            <person name="Bucher G."/>
            <person name="Butts T."/>
            <person name="Chaumot A."/>
            <person name="Denell R.E."/>
            <person name="Ferrier D.E."/>
            <person name="Friedrich M."/>
            <person name="Gordon C.M."/>
            <person name="Jindra M."/>
            <person name="Klingler M."/>
            <person name="Lan Q."/>
            <person name="Lattorff H.M."/>
            <person name="Laudet V."/>
            <person name="von Levetsow C."/>
            <person name="Liu Z."/>
            <person name="Lutz R."/>
            <person name="Lynch J.A."/>
            <person name="da Fonseca R.N."/>
            <person name="Posnien N."/>
            <person name="Reuter R."/>
            <person name="Roth S."/>
            <person name="Savard J."/>
            <person name="Schinko J.B."/>
            <person name="Schmitt C."/>
            <person name="Schoppmeier M."/>
            <person name="Schroder R."/>
            <person name="Shippy T.D."/>
            <person name="Simonnet F."/>
            <person name="Marques-Souza H."/>
            <person name="Tautz D."/>
            <person name="Tomoyasu Y."/>
            <person name="Trauner J."/>
            <person name="Van der Zee M."/>
            <person name="Vervoort M."/>
            <person name="Wittkopp N."/>
            <person name="Wimmer E.A."/>
            <person name="Yang X."/>
            <person name="Jones A.K."/>
            <person name="Sattelle D.B."/>
            <person name="Ebert P.R."/>
            <person name="Nelson D."/>
            <person name="Scott J.G."/>
            <person name="Beeman R.W."/>
            <person name="Muthukrishnan S."/>
            <person name="Kramer K.J."/>
            <person name="Arakane Y."/>
            <person name="Beeman R.W."/>
            <person name="Zhu Q."/>
            <person name="Hogenkamp D."/>
            <person name="Dixit R."/>
            <person name="Oppert B."/>
            <person name="Jiang H."/>
            <person name="Zou Z."/>
            <person name="Marshall J."/>
            <person name="Elpidina E."/>
            <person name="Vinokurov K."/>
            <person name="Oppert C."/>
            <person name="Zou Z."/>
            <person name="Evans J."/>
            <person name="Lu Z."/>
            <person name="Zhao P."/>
            <person name="Sumathipala N."/>
            <person name="Altincicek B."/>
            <person name="Vilcinskas A."/>
            <person name="Williams M."/>
            <person name="Hultmark D."/>
            <person name="Hetru C."/>
            <person name="Jiang H."/>
            <person name="Grimmelikhuijzen C.J."/>
            <person name="Hauser F."/>
            <person name="Cazzamali G."/>
            <person name="Williamson M."/>
            <person name="Park Y."/>
            <person name="Li B."/>
            <person name="Tanaka Y."/>
            <person name="Predel R."/>
            <person name="Neupert S."/>
            <person name="Schachtner J."/>
            <person name="Verleyen P."/>
            <person name="Raible F."/>
            <person name="Bork P."/>
            <person name="Friedrich M."/>
            <person name="Walden K.K."/>
            <person name="Robertson H.M."/>
            <person name="Angeli S."/>
            <person name="Foret S."/>
            <person name="Bucher G."/>
            <person name="Schuetz S."/>
            <person name="Maleszka R."/>
            <person name="Wimmer E.A."/>
            <person name="Beeman R.W."/>
            <person name="Lorenzen M."/>
            <person name="Tomoyasu Y."/>
            <person name="Miller S.C."/>
            <person name="Grossmann D."/>
            <person name="Bucher G."/>
        </authorList>
    </citation>
    <scope>NUCLEOTIDE SEQUENCE [LARGE SCALE GENOMIC DNA]</scope>
    <source>
        <strain evidence="2 3">Georgia GA2</strain>
    </source>
</reference>
<dbReference type="AlphaFoldDB" id="D6W6S2"/>
<name>D6W6S2_TRICA</name>
<protein>
    <recommendedName>
        <fullName evidence="4">Secreted protein</fullName>
    </recommendedName>
</protein>
<proteinExistence type="predicted"/>
<dbReference type="HOGENOM" id="CLU_1680207_0_0_1"/>
<evidence type="ECO:0008006" key="4">
    <source>
        <dbReference type="Google" id="ProtNLM"/>
    </source>
</evidence>
<keyword evidence="3" id="KW-1185">Reference proteome</keyword>
<sequence>MLPTLVRIAAAVTCVHPANAVVQQHVYGTCELLSHLIFRFFGTHIDSPDRVSGCSAFKFDQDPIFPAMTLNKSKLVKYHMLRKEDPAIIFNTCSHEK</sequence>
<evidence type="ECO:0000256" key="1">
    <source>
        <dbReference type="SAM" id="SignalP"/>
    </source>
</evidence>
<keyword evidence="1" id="KW-0732">Signal</keyword>
<feature type="chain" id="PRO_5007310507" description="Secreted protein" evidence="1">
    <location>
        <begin position="21"/>
        <end position="97"/>
    </location>
</feature>
<evidence type="ECO:0000313" key="3">
    <source>
        <dbReference type="Proteomes" id="UP000007266"/>
    </source>
</evidence>
<dbReference type="EMBL" id="KQ971307">
    <property type="protein sequence ID" value="EFA10952.2"/>
    <property type="molecule type" value="Genomic_DNA"/>
</dbReference>
<organism evidence="2 3">
    <name type="scientific">Tribolium castaneum</name>
    <name type="common">Red flour beetle</name>
    <dbReference type="NCBI Taxonomy" id="7070"/>
    <lineage>
        <taxon>Eukaryota</taxon>
        <taxon>Metazoa</taxon>
        <taxon>Ecdysozoa</taxon>
        <taxon>Arthropoda</taxon>
        <taxon>Hexapoda</taxon>
        <taxon>Insecta</taxon>
        <taxon>Pterygota</taxon>
        <taxon>Neoptera</taxon>
        <taxon>Endopterygota</taxon>
        <taxon>Coleoptera</taxon>
        <taxon>Polyphaga</taxon>
        <taxon>Cucujiformia</taxon>
        <taxon>Tenebrionidae</taxon>
        <taxon>Tenebrionidae incertae sedis</taxon>
        <taxon>Tribolium</taxon>
    </lineage>
</organism>
<accession>D6W6S2</accession>
<dbReference type="Proteomes" id="UP000007266">
    <property type="component" value="Linkage group 1"/>
</dbReference>
<gene>
    <name evidence="2" type="primary">AUGUSTUS-3.0.2_04112</name>
    <name evidence="2" type="ORF">TcasGA2_TC004112</name>
</gene>
<reference evidence="2 3" key="2">
    <citation type="journal article" date="2010" name="Nucleic Acids Res.">
        <title>BeetleBase in 2010: revisions to provide comprehensive genomic information for Tribolium castaneum.</title>
        <authorList>
            <person name="Kim H.S."/>
            <person name="Murphy T."/>
            <person name="Xia J."/>
            <person name="Caragea D."/>
            <person name="Park Y."/>
            <person name="Beeman R.W."/>
            <person name="Lorenzen M.D."/>
            <person name="Butcher S."/>
            <person name="Manak J.R."/>
            <person name="Brown S.J."/>
        </authorList>
    </citation>
    <scope>GENOME REANNOTATION</scope>
    <source>
        <strain evidence="2 3">Georgia GA2</strain>
    </source>
</reference>
<evidence type="ECO:0000313" key="2">
    <source>
        <dbReference type="EMBL" id="EFA10952.2"/>
    </source>
</evidence>